<feature type="region of interest" description="Disordered" evidence="6">
    <location>
        <begin position="1"/>
        <end position="35"/>
    </location>
</feature>
<evidence type="ECO:0000259" key="7">
    <source>
        <dbReference type="PROSITE" id="PS50157"/>
    </source>
</evidence>
<feature type="domain" description="C2H2-type" evidence="7">
    <location>
        <begin position="213"/>
        <end position="238"/>
    </location>
</feature>
<evidence type="ECO:0000256" key="3">
    <source>
        <dbReference type="ARBA" id="ARBA00022771"/>
    </source>
</evidence>
<dbReference type="PROSITE" id="PS00028">
    <property type="entry name" value="ZINC_FINGER_C2H2_1"/>
    <property type="match status" value="3"/>
</dbReference>
<dbReference type="SMART" id="SM00355">
    <property type="entry name" value="ZnF_C2H2"/>
    <property type="match status" value="6"/>
</dbReference>
<proteinExistence type="predicted"/>
<evidence type="ECO:0000313" key="8">
    <source>
        <dbReference type="EMBL" id="KAL2264852.1"/>
    </source>
</evidence>
<keyword evidence="4" id="KW-0862">Zinc</keyword>
<feature type="region of interest" description="Disordered" evidence="6">
    <location>
        <begin position="742"/>
        <end position="776"/>
    </location>
</feature>
<keyword evidence="1" id="KW-0479">Metal-binding</keyword>
<dbReference type="PROSITE" id="PS50157">
    <property type="entry name" value="ZINC_FINGER_C2H2_2"/>
    <property type="match status" value="3"/>
</dbReference>
<feature type="compositionally biased region" description="Low complexity" evidence="6">
    <location>
        <begin position="21"/>
        <end position="31"/>
    </location>
</feature>
<feature type="region of interest" description="Disordered" evidence="6">
    <location>
        <begin position="443"/>
        <end position="493"/>
    </location>
</feature>
<name>A0ABR4D3I7_9PEZI</name>
<dbReference type="Gene3D" id="3.30.160.60">
    <property type="entry name" value="Classic Zinc Finger"/>
    <property type="match status" value="3"/>
</dbReference>
<dbReference type="InterPro" id="IPR013087">
    <property type="entry name" value="Znf_C2H2_type"/>
</dbReference>
<reference evidence="8 9" key="1">
    <citation type="journal article" date="2024" name="Commun. Biol.">
        <title>Comparative genomic analysis of thermophilic fungi reveals convergent evolutionary adaptations and gene losses.</title>
        <authorList>
            <person name="Steindorff A.S."/>
            <person name="Aguilar-Pontes M.V."/>
            <person name="Robinson A.J."/>
            <person name="Andreopoulos B."/>
            <person name="LaButti K."/>
            <person name="Kuo A."/>
            <person name="Mondo S."/>
            <person name="Riley R."/>
            <person name="Otillar R."/>
            <person name="Haridas S."/>
            <person name="Lipzen A."/>
            <person name="Grimwood J."/>
            <person name="Schmutz J."/>
            <person name="Clum A."/>
            <person name="Reid I.D."/>
            <person name="Moisan M.C."/>
            <person name="Butler G."/>
            <person name="Nguyen T.T.M."/>
            <person name="Dewar K."/>
            <person name="Conant G."/>
            <person name="Drula E."/>
            <person name="Henrissat B."/>
            <person name="Hansel C."/>
            <person name="Singer S."/>
            <person name="Hutchinson M.I."/>
            <person name="de Vries R.P."/>
            <person name="Natvig D.O."/>
            <person name="Powell A.J."/>
            <person name="Tsang A."/>
            <person name="Grigoriev I.V."/>
        </authorList>
    </citation>
    <scope>NUCLEOTIDE SEQUENCE [LARGE SCALE GENOMIC DNA]</scope>
    <source>
        <strain evidence="8 9">ATCC 22073</strain>
    </source>
</reference>
<dbReference type="PANTHER" id="PTHR19818:SF139">
    <property type="entry name" value="PAIR-RULE PROTEIN ODD-PAIRED"/>
    <property type="match status" value="1"/>
</dbReference>
<evidence type="ECO:0000256" key="5">
    <source>
        <dbReference type="PROSITE-ProRule" id="PRU00042"/>
    </source>
</evidence>
<feature type="domain" description="C2H2-type" evidence="7">
    <location>
        <begin position="615"/>
        <end position="645"/>
    </location>
</feature>
<dbReference type="InterPro" id="IPR050329">
    <property type="entry name" value="GLI_C2H2-zinc-finger"/>
</dbReference>
<accession>A0ABR4D3I7</accession>
<evidence type="ECO:0000313" key="9">
    <source>
        <dbReference type="Proteomes" id="UP001600064"/>
    </source>
</evidence>
<dbReference type="GeneID" id="98128820"/>
<organism evidence="8 9">
    <name type="scientific">Remersonia thermophila</name>
    <dbReference type="NCBI Taxonomy" id="72144"/>
    <lineage>
        <taxon>Eukaryota</taxon>
        <taxon>Fungi</taxon>
        <taxon>Dikarya</taxon>
        <taxon>Ascomycota</taxon>
        <taxon>Pezizomycotina</taxon>
        <taxon>Sordariomycetes</taxon>
        <taxon>Sordariomycetidae</taxon>
        <taxon>Sordariales</taxon>
        <taxon>Sordariales incertae sedis</taxon>
        <taxon>Remersonia</taxon>
    </lineage>
</organism>
<evidence type="ECO:0000256" key="2">
    <source>
        <dbReference type="ARBA" id="ARBA00022737"/>
    </source>
</evidence>
<dbReference type="SUPFAM" id="SSF57667">
    <property type="entry name" value="beta-beta-alpha zinc fingers"/>
    <property type="match status" value="2"/>
</dbReference>
<dbReference type="EMBL" id="JAZGUE010000007">
    <property type="protein sequence ID" value="KAL2264852.1"/>
    <property type="molecule type" value="Genomic_DNA"/>
</dbReference>
<protein>
    <recommendedName>
        <fullName evidence="7">C2H2-type domain-containing protein</fullName>
    </recommendedName>
</protein>
<keyword evidence="2" id="KW-0677">Repeat</keyword>
<keyword evidence="3 5" id="KW-0863">Zinc-finger</keyword>
<sequence length="819" mass="90810">MSQHPQFPSRHPVPREFSTAPLPSSSMPGLPGAQGVGMRGLRQYGLMSDHNQGATGFARDAQAFGGGQGPQQVTWAFGPNMLQNFMNDPSQPWTPLDQSLGQQLPMFTMYRSHPPPSETETTTNSVSNFDSGYRTESIYGEPDPNFDPSMFGMLAMGQESVASNDENQHRASQVHRAASTASLTRGYLCPVCKKLLKRNSELNKCVARHQKPFKCGVRNCSKGFANNNDLERHRRCVHGDYSGATAVYRCYLDLCSKRQKDWPRLDNFKQHLKRKHNVDIDRCDISRFMYRPAHSNEGPASSATAEQAPWIDTESAHISPSDLMSGEPGLHYASSVVSHHDQLVGESNAAASAAPESSYVIGTPQGGSLPLQEMGPMISGLRIPQPGLPDASISETQHAPTMNLSARGASDVLMQAQTPLSLPPSTTTQNVLLDVGHDIGARSAEARSESRQAESTVAGDMEVDGGPKEPASGSGNHDGTPEPDEPDNRSEFQPRFVGDAHTELLGAGQADFKELRSPSLSEDPSQSLDLDDVDDTKARAILKLLLKKGTLPEMLKEIGIPVPEDREAGDQKPSVGSSAIRDDGREFVCDFDGCPKRFPRLSELKKHERRHIKPYACTFPKCNQKFGSKSDWKRHENNQHVQRSVWVCEERRASQPGRLECGAVFEVRESFEDHLREGHKIHDLAVLDKKLVDYDIRRNFESRFWCGFCQKVIKADGPTHSKRFDHIDNHFNCRDGMPQADIKDWKHPMTPDNSHRKRGHSESVDPGPSKAKRHKDGNEKQSLWECCSCGMLWSKHTALACLHTECNHNRCDNCQNAEG</sequence>
<gene>
    <name evidence="8" type="ORF">VTJ83DRAFT_7362</name>
</gene>
<comment type="caution">
    <text evidence="8">The sequence shown here is derived from an EMBL/GenBank/DDBJ whole genome shotgun (WGS) entry which is preliminary data.</text>
</comment>
<feature type="compositionally biased region" description="Basic and acidic residues" evidence="6">
    <location>
        <begin position="443"/>
        <end position="452"/>
    </location>
</feature>
<dbReference type="Proteomes" id="UP001600064">
    <property type="component" value="Unassembled WGS sequence"/>
</dbReference>
<dbReference type="InterPro" id="IPR036236">
    <property type="entry name" value="Znf_C2H2_sf"/>
</dbReference>
<evidence type="ECO:0000256" key="4">
    <source>
        <dbReference type="ARBA" id="ARBA00022833"/>
    </source>
</evidence>
<dbReference type="Pfam" id="PF00096">
    <property type="entry name" value="zf-C2H2"/>
    <property type="match status" value="1"/>
</dbReference>
<dbReference type="RefSeq" id="XP_070863579.1">
    <property type="nucleotide sequence ID" value="XM_071014176.1"/>
</dbReference>
<dbReference type="PANTHER" id="PTHR19818">
    <property type="entry name" value="ZINC FINGER PROTEIN ZIC AND GLI"/>
    <property type="match status" value="1"/>
</dbReference>
<keyword evidence="9" id="KW-1185">Reference proteome</keyword>
<feature type="domain" description="C2H2-type" evidence="7">
    <location>
        <begin position="587"/>
        <end position="616"/>
    </location>
</feature>
<evidence type="ECO:0000256" key="6">
    <source>
        <dbReference type="SAM" id="MobiDB-lite"/>
    </source>
</evidence>
<evidence type="ECO:0000256" key="1">
    <source>
        <dbReference type="ARBA" id="ARBA00022723"/>
    </source>
</evidence>